<dbReference type="NCBIfam" id="TIGR01640">
    <property type="entry name" value="F_box_assoc_1"/>
    <property type="match status" value="1"/>
</dbReference>
<gene>
    <name evidence="3" type="ORF">ISN45_Aa06g017880</name>
</gene>
<evidence type="ECO:0000256" key="1">
    <source>
        <dbReference type="SAM" id="MobiDB-lite"/>
    </source>
</evidence>
<organism evidence="3 4">
    <name type="scientific">Arabidopsis thaliana x Arabidopsis arenosa</name>
    <dbReference type="NCBI Taxonomy" id="1240361"/>
    <lineage>
        <taxon>Eukaryota</taxon>
        <taxon>Viridiplantae</taxon>
        <taxon>Streptophyta</taxon>
        <taxon>Embryophyta</taxon>
        <taxon>Tracheophyta</taxon>
        <taxon>Spermatophyta</taxon>
        <taxon>Magnoliopsida</taxon>
        <taxon>eudicotyledons</taxon>
        <taxon>Gunneridae</taxon>
        <taxon>Pentapetalae</taxon>
        <taxon>rosids</taxon>
        <taxon>malvids</taxon>
        <taxon>Brassicales</taxon>
        <taxon>Brassicaceae</taxon>
        <taxon>Camelineae</taxon>
        <taxon>Arabidopsis</taxon>
    </lineage>
</organism>
<dbReference type="InterPro" id="IPR017451">
    <property type="entry name" value="F-box-assoc_interact_dom"/>
</dbReference>
<dbReference type="InterPro" id="IPR013187">
    <property type="entry name" value="F-box-assoc_dom_typ3"/>
</dbReference>
<dbReference type="Proteomes" id="UP000694240">
    <property type="component" value="Chromosome 11"/>
</dbReference>
<dbReference type="Pfam" id="PF00646">
    <property type="entry name" value="F-box"/>
    <property type="match status" value="1"/>
</dbReference>
<evidence type="ECO:0000259" key="2">
    <source>
        <dbReference type="SMART" id="SM00256"/>
    </source>
</evidence>
<dbReference type="CDD" id="cd22157">
    <property type="entry name" value="F-box_AtFBW1-like"/>
    <property type="match status" value="1"/>
</dbReference>
<comment type="caution">
    <text evidence="3">The sequence shown here is derived from an EMBL/GenBank/DDBJ whole genome shotgun (WGS) entry which is preliminary data.</text>
</comment>
<keyword evidence="4" id="KW-1185">Reference proteome</keyword>
<dbReference type="InterPro" id="IPR001810">
    <property type="entry name" value="F-box_dom"/>
</dbReference>
<feature type="region of interest" description="Disordered" evidence="1">
    <location>
        <begin position="1"/>
        <end position="41"/>
    </location>
</feature>
<feature type="compositionally biased region" description="Low complexity" evidence="1">
    <location>
        <begin position="12"/>
        <end position="30"/>
    </location>
</feature>
<feature type="domain" description="F-box" evidence="2">
    <location>
        <begin position="44"/>
        <end position="84"/>
    </location>
</feature>
<dbReference type="PANTHER" id="PTHR31111">
    <property type="entry name" value="BNAA05G37150D PROTEIN-RELATED"/>
    <property type="match status" value="1"/>
</dbReference>
<evidence type="ECO:0000313" key="4">
    <source>
        <dbReference type="Proteomes" id="UP000694240"/>
    </source>
</evidence>
<dbReference type="SMART" id="SM00256">
    <property type="entry name" value="FBOX"/>
    <property type="match status" value="1"/>
</dbReference>
<name>A0A8T1YX99_9BRAS</name>
<proteinExistence type="predicted"/>
<evidence type="ECO:0000313" key="3">
    <source>
        <dbReference type="EMBL" id="KAG7551070.1"/>
    </source>
</evidence>
<sequence length="393" mass="45514">MDEQEEKKQRTRQSSSTLTTRQSSSTLTRRQSSHGNHKSQSNSIPLDITFEILSRLPAKSIVRYRSVSKLWSFITTTPEFIKTRSKKTSPPCVLLIFRKHDKLIVFSSPQHKNTYSYVEDYHIEIPKNGFIRRLDSVHGLICFEGSKQLVIWNPTMKRFFTLPEPQGTGDEYYVGGFLGYEPVEGKYKALCIVRGWNTQVLTLGVQESWRVVTKGGFVHWPTKDTGRCINGVIYYKAFDMAPRHVIIGFDLRYEEFKLIEFPMRDYDCFLMVSYEGRLALISSTSSVVEIWSLEDAGNRKWSYGQFHLSLPPNKYLKWLDLKGVTDGGELIYTGMSLNESFCVVYFDPKKNSIRETKFRGITGNEIWQPDRLGFDLVNDFYVLPNHIESFISF</sequence>
<dbReference type="Pfam" id="PF08268">
    <property type="entry name" value="FBA_3"/>
    <property type="match status" value="1"/>
</dbReference>
<dbReference type="EMBL" id="JAEFBK010000011">
    <property type="protein sequence ID" value="KAG7551070.1"/>
    <property type="molecule type" value="Genomic_DNA"/>
</dbReference>
<reference evidence="3 4" key="1">
    <citation type="submission" date="2020-12" db="EMBL/GenBank/DDBJ databases">
        <title>Concerted genomic and epigenomic changes stabilize Arabidopsis allopolyploids.</title>
        <authorList>
            <person name="Chen Z."/>
        </authorList>
    </citation>
    <scope>NUCLEOTIDE SEQUENCE [LARGE SCALE GENOMIC DNA]</scope>
    <source>
        <strain evidence="3">Allo738</strain>
        <tissue evidence="3">Leaf</tissue>
    </source>
</reference>
<dbReference type="AlphaFoldDB" id="A0A8T1YX99"/>
<dbReference type="PANTHER" id="PTHR31111:SF132">
    <property type="entry name" value="F-BOX ASSOCIATED UBIQUITINATION EFFECTOR FAMILY PROTEIN-RELATED"/>
    <property type="match status" value="1"/>
</dbReference>
<protein>
    <submittedName>
        <fullName evidence="3">F-box domain</fullName>
    </submittedName>
</protein>
<accession>A0A8T1YX99</accession>